<accession>M9RE37</accession>
<dbReference type="Proteomes" id="UP000004688">
    <property type="component" value="Chromosome"/>
</dbReference>
<organism evidence="1 2">
    <name type="scientific">Octadecabacter arcticus 238</name>
    <dbReference type="NCBI Taxonomy" id="391616"/>
    <lineage>
        <taxon>Bacteria</taxon>
        <taxon>Pseudomonadati</taxon>
        <taxon>Pseudomonadota</taxon>
        <taxon>Alphaproteobacteria</taxon>
        <taxon>Rhodobacterales</taxon>
        <taxon>Roseobacteraceae</taxon>
        <taxon>Octadecabacter</taxon>
    </lineage>
</organism>
<gene>
    <name evidence="1" type="ORF">OA238_c06420</name>
</gene>
<evidence type="ECO:0008006" key="3">
    <source>
        <dbReference type="Google" id="ProtNLM"/>
    </source>
</evidence>
<dbReference type="Pfam" id="PF11010">
    <property type="entry name" value="DUF2848"/>
    <property type="match status" value="1"/>
</dbReference>
<protein>
    <recommendedName>
        <fullName evidence="3">DUF2848 domain-containing protein</fullName>
    </recommendedName>
</protein>
<dbReference type="RefSeq" id="WP_015494101.1">
    <property type="nucleotide sequence ID" value="NC_020908.1"/>
</dbReference>
<dbReference type="HOGENOM" id="CLU_074521_0_0_5"/>
<reference evidence="1 2" key="1">
    <citation type="journal article" date="2013" name="PLoS ONE">
        <title>Poles Apart: Arctic and Antarctic Octadecabacter strains Share High Genome Plasticity and a New Type of Xanthorhodopsin.</title>
        <authorList>
            <person name="Vollmers J."/>
            <person name="Voget S."/>
            <person name="Dietrich S."/>
            <person name="Gollnow K."/>
            <person name="Smits M."/>
            <person name="Meyer K."/>
            <person name="Brinkhoff T."/>
            <person name="Simon M."/>
            <person name="Daniel R."/>
        </authorList>
    </citation>
    <scope>NUCLEOTIDE SEQUENCE [LARGE SCALE GENOMIC DNA]</scope>
    <source>
        <strain evidence="1 2">238</strain>
    </source>
</reference>
<dbReference type="KEGG" id="oar:OA238_c06420"/>
<dbReference type="STRING" id="391616.OA238_c06420"/>
<dbReference type="InterPro" id="IPR021269">
    <property type="entry name" value="DUF2848"/>
</dbReference>
<proteinExistence type="predicted"/>
<name>M9RE37_9RHOB</name>
<keyword evidence="2" id="KW-1185">Reference proteome</keyword>
<dbReference type="OrthoDB" id="9792678at2"/>
<evidence type="ECO:0000313" key="2">
    <source>
        <dbReference type="Proteomes" id="UP000004688"/>
    </source>
</evidence>
<dbReference type="GO" id="GO:0003824">
    <property type="term" value="F:catalytic activity"/>
    <property type="evidence" value="ECO:0007669"/>
    <property type="project" value="InterPro"/>
</dbReference>
<dbReference type="AlphaFoldDB" id="M9RE37"/>
<sequence>MNVAFSFDNSRIDLEISAVVLAGWTGRNMAAVQHHIDELAAIGIAPPSQVPLYYRVSQTLLTQAESIDVLGHGTSGEVEPLLVQAKGRTYFGLASDHTDRDLERHSVAASKQACAKPVSTDLWDFEAIKDHLDDITLRCWIEEDGREVLYQDGTLAGIRPLAQLCDGAGFTDGTAMLCGTFAAIGGVRPAGRYRMEVSDPTNGKAIALSYVVVALPIIS</sequence>
<dbReference type="eggNOG" id="COG0179">
    <property type="taxonomic scope" value="Bacteria"/>
</dbReference>
<dbReference type="InterPro" id="IPR036663">
    <property type="entry name" value="Fumarylacetoacetase_C_sf"/>
</dbReference>
<dbReference type="SUPFAM" id="SSF56529">
    <property type="entry name" value="FAH"/>
    <property type="match status" value="1"/>
</dbReference>
<evidence type="ECO:0000313" key="1">
    <source>
        <dbReference type="EMBL" id="AGI70869.1"/>
    </source>
</evidence>
<dbReference type="EMBL" id="CP003742">
    <property type="protein sequence ID" value="AGI70869.1"/>
    <property type="molecule type" value="Genomic_DNA"/>
</dbReference>